<evidence type="ECO:0000313" key="1">
    <source>
        <dbReference type="EMBL" id="KAF7368600.1"/>
    </source>
</evidence>
<dbReference type="Proteomes" id="UP000620124">
    <property type="component" value="Unassembled WGS sequence"/>
</dbReference>
<proteinExistence type="predicted"/>
<organism evidence="1 2">
    <name type="scientific">Mycena venus</name>
    <dbReference type="NCBI Taxonomy" id="2733690"/>
    <lineage>
        <taxon>Eukaryota</taxon>
        <taxon>Fungi</taxon>
        <taxon>Dikarya</taxon>
        <taxon>Basidiomycota</taxon>
        <taxon>Agaricomycotina</taxon>
        <taxon>Agaricomycetes</taxon>
        <taxon>Agaricomycetidae</taxon>
        <taxon>Agaricales</taxon>
        <taxon>Marasmiineae</taxon>
        <taxon>Mycenaceae</taxon>
        <taxon>Mycena</taxon>
    </lineage>
</organism>
<evidence type="ECO:0000313" key="2">
    <source>
        <dbReference type="Proteomes" id="UP000620124"/>
    </source>
</evidence>
<dbReference type="AlphaFoldDB" id="A0A8H6Z3F9"/>
<reference evidence="1" key="1">
    <citation type="submission" date="2020-05" db="EMBL/GenBank/DDBJ databases">
        <title>Mycena genomes resolve the evolution of fungal bioluminescence.</title>
        <authorList>
            <person name="Tsai I.J."/>
        </authorList>
    </citation>
    <scope>NUCLEOTIDE SEQUENCE</scope>
    <source>
        <strain evidence="1">CCC161011</strain>
    </source>
</reference>
<name>A0A8H6Z3F9_9AGAR</name>
<accession>A0A8H6Z3F9</accession>
<dbReference type="EMBL" id="JACAZI010000002">
    <property type="protein sequence ID" value="KAF7368600.1"/>
    <property type="molecule type" value="Genomic_DNA"/>
</dbReference>
<gene>
    <name evidence="1" type="ORF">MVEN_00183900</name>
</gene>
<protein>
    <submittedName>
        <fullName evidence="1">Putative beta-galactosidase A</fullName>
    </submittedName>
</protein>
<keyword evidence="2" id="KW-1185">Reference proteome</keyword>
<sequence>MDVYFMVAIMDSMKILCSGVVTSPNWYPNECRPVHQWRRSVWLNNLFLGMSFGSSTNNRNILETDDKFIFLSVVVHATDIAIIIVQA</sequence>
<comment type="caution">
    <text evidence="1">The sequence shown here is derived from an EMBL/GenBank/DDBJ whole genome shotgun (WGS) entry which is preliminary data.</text>
</comment>